<evidence type="ECO:0000259" key="2">
    <source>
        <dbReference type="Pfam" id="PF00174"/>
    </source>
</evidence>
<keyword evidence="1" id="KW-0732">Signal</keyword>
<dbReference type="EMBL" id="CP017707">
    <property type="protein sequence ID" value="AOZ48717.1"/>
    <property type="molecule type" value="Genomic_DNA"/>
</dbReference>
<sequence length="169" mass="18683">MYALGRAVLILLFLAIPPCLAESPPLPPPAGKVVLTISGQISNKNHDNDAVFDMNMLAALPQHTISTRTPWLPGVSRFTGPYLQDVLNLVGAKGRTLKAIALNDYKTDIPLDDAARYQVVLARLLNGKPMPVRDKGPLFIVYPYDSQPALRSEIYYNRSAWQLKSLQVE</sequence>
<dbReference type="Gene3D" id="3.90.420.10">
    <property type="entry name" value="Oxidoreductase, molybdopterin-binding domain"/>
    <property type="match status" value="1"/>
</dbReference>
<evidence type="ECO:0000313" key="3">
    <source>
        <dbReference type="EMBL" id="AOZ48717.1"/>
    </source>
</evidence>
<evidence type="ECO:0000256" key="1">
    <source>
        <dbReference type="SAM" id="SignalP"/>
    </source>
</evidence>
<dbReference type="InterPro" id="IPR000572">
    <property type="entry name" value="OxRdtase_Mopterin-bd_dom"/>
</dbReference>
<dbReference type="Proteomes" id="UP000178776">
    <property type="component" value="Chromosome"/>
</dbReference>
<feature type="domain" description="Oxidoreductase molybdopterin-binding" evidence="2">
    <location>
        <begin position="68"/>
        <end position="143"/>
    </location>
</feature>
<feature type="signal peptide" evidence="1">
    <location>
        <begin position="1"/>
        <end position="21"/>
    </location>
</feature>
<proteinExistence type="predicted"/>
<dbReference type="RefSeq" id="WP_070978209.1">
    <property type="nucleotide sequence ID" value="NZ_CP017707.1"/>
</dbReference>
<dbReference type="Pfam" id="PF00174">
    <property type="entry name" value="Oxidored_molyb"/>
    <property type="match status" value="1"/>
</dbReference>
<reference evidence="3 4" key="1">
    <citation type="submission" date="2016-10" db="EMBL/GenBank/DDBJ databases">
        <title>Chromobacterium muskegensis sp. nov., an insecticidal bacterium isolated from Sphagnum bogs.</title>
        <authorList>
            <person name="Sparks M.E."/>
            <person name="Blackburn M.B."/>
            <person name="Gundersen-Rindal D.E."/>
            <person name="Mitchell A."/>
            <person name="Farrar R."/>
            <person name="Kuhar D."/>
        </authorList>
    </citation>
    <scope>NUCLEOTIDE SEQUENCE [LARGE SCALE GENOMIC DNA]</scope>
    <source>
        <strain evidence="3 4">21-1</strain>
    </source>
</reference>
<evidence type="ECO:0000313" key="4">
    <source>
        <dbReference type="Proteomes" id="UP000178776"/>
    </source>
</evidence>
<feature type="chain" id="PRO_5009443019" description="Oxidoreductase molybdopterin-binding domain-containing protein" evidence="1">
    <location>
        <begin position="22"/>
        <end position="169"/>
    </location>
</feature>
<dbReference type="SUPFAM" id="SSF56524">
    <property type="entry name" value="Oxidoreductase molybdopterin-binding domain"/>
    <property type="match status" value="1"/>
</dbReference>
<organism evidence="3 4">
    <name type="scientific">Chromobacterium vaccinii</name>
    <dbReference type="NCBI Taxonomy" id="1108595"/>
    <lineage>
        <taxon>Bacteria</taxon>
        <taxon>Pseudomonadati</taxon>
        <taxon>Pseudomonadota</taxon>
        <taxon>Betaproteobacteria</taxon>
        <taxon>Neisseriales</taxon>
        <taxon>Chromobacteriaceae</taxon>
        <taxon>Chromobacterium</taxon>
    </lineage>
</organism>
<dbReference type="STRING" id="1108595.BKX93_01035"/>
<dbReference type="AlphaFoldDB" id="A0A1D9LBR5"/>
<dbReference type="GeneID" id="68839811"/>
<name>A0A1D9LBR5_9NEIS</name>
<gene>
    <name evidence="3" type="ORF">BKX93_01035</name>
</gene>
<protein>
    <recommendedName>
        <fullName evidence="2">Oxidoreductase molybdopterin-binding domain-containing protein</fullName>
    </recommendedName>
</protein>
<accession>A0A1D9LBR5</accession>
<dbReference type="InterPro" id="IPR036374">
    <property type="entry name" value="OxRdtase_Mopterin-bd_sf"/>
</dbReference>
<dbReference type="KEGG" id="cvc:BKX93_01035"/>